<dbReference type="InterPro" id="IPR000184">
    <property type="entry name" value="Bac_surfAg_D15"/>
</dbReference>
<evidence type="ECO:0000256" key="3">
    <source>
        <dbReference type="ARBA" id="ARBA00023136"/>
    </source>
</evidence>
<evidence type="ECO:0000256" key="1">
    <source>
        <dbReference type="ARBA" id="ARBA00004370"/>
    </source>
</evidence>
<evidence type="ECO:0000256" key="4">
    <source>
        <dbReference type="SAM" id="SignalP"/>
    </source>
</evidence>
<dbReference type="KEGG" id="rhp:LPB142_00435"/>
<reference evidence="6 7" key="1">
    <citation type="submission" date="2016-10" db="EMBL/GenBank/DDBJ databases">
        <title>Rhodobacter sp. LPB0142, isolated from sea water.</title>
        <authorList>
            <person name="Kim E."/>
            <person name="Yi H."/>
        </authorList>
    </citation>
    <scope>NUCLEOTIDE SEQUENCE [LARGE SCALE GENOMIC DNA]</scope>
    <source>
        <strain evidence="6 7">LPB0142</strain>
    </source>
</reference>
<keyword evidence="3" id="KW-0472">Membrane</keyword>
<dbReference type="EMBL" id="CP017781">
    <property type="protein sequence ID" value="AOZ67975.1"/>
    <property type="molecule type" value="Genomic_DNA"/>
</dbReference>
<organism evidence="6 7">
    <name type="scientific">Rhodobacter xanthinilyticus</name>
    <dbReference type="NCBI Taxonomy" id="1850250"/>
    <lineage>
        <taxon>Bacteria</taxon>
        <taxon>Pseudomonadati</taxon>
        <taxon>Pseudomonadota</taxon>
        <taxon>Alphaproteobacteria</taxon>
        <taxon>Rhodobacterales</taxon>
        <taxon>Rhodobacter group</taxon>
        <taxon>Rhodobacter</taxon>
    </lineage>
</organism>
<protein>
    <recommendedName>
        <fullName evidence="5">Bacterial surface antigen (D15) domain-containing protein</fullName>
    </recommendedName>
</protein>
<keyword evidence="2" id="KW-1134">Transmembrane beta strand</keyword>
<accession>A0A1D9M7Z5</accession>
<keyword evidence="2" id="KW-0812">Transmembrane</keyword>
<feature type="signal peptide" evidence="4">
    <location>
        <begin position="1"/>
        <end position="29"/>
    </location>
</feature>
<dbReference type="InterPro" id="IPR039910">
    <property type="entry name" value="D15-like"/>
</dbReference>
<evidence type="ECO:0000256" key="2">
    <source>
        <dbReference type="ARBA" id="ARBA00022452"/>
    </source>
</evidence>
<evidence type="ECO:0000313" key="7">
    <source>
        <dbReference type="Proteomes" id="UP000176562"/>
    </source>
</evidence>
<gene>
    <name evidence="6" type="ORF">LPB142_00435</name>
</gene>
<dbReference type="PANTHER" id="PTHR12815">
    <property type="entry name" value="SORTING AND ASSEMBLY MACHINERY SAMM50 PROTEIN FAMILY MEMBER"/>
    <property type="match status" value="1"/>
</dbReference>
<feature type="domain" description="Bacterial surface antigen (D15)" evidence="5">
    <location>
        <begin position="306"/>
        <end position="603"/>
    </location>
</feature>
<proteinExistence type="predicted"/>
<dbReference type="STRING" id="1850250.LPB142_00435"/>
<keyword evidence="7" id="KW-1185">Reference proteome</keyword>
<evidence type="ECO:0000313" key="6">
    <source>
        <dbReference type="EMBL" id="AOZ67975.1"/>
    </source>
</evidence>
<feature type="chain" id="PRO_5009443472" description="Bacterial surface antigen (D15) domain-containing protein" evidence="4">
    <location>
        <begin position="30"/>
        <end position="603"/>
    </location>
</feature>
<dbReference type="PANTHER" id="PTHR12815:SF42">
    <property type="entry name" value="BACTERIAL SURFACE ANTIGEN (D15) DOMAIN-CONTAINING PROTEIN"/>
    <property type="match status" value="1"/>
</dbReference>
<dbReference type="Proteomes" id="UP000176562">
    <property type="component" value="Chromosome"/>
</dbReference>
<evidence type="ECO:0000259" key="5">
    <source>
        <dbReference type="Pfam" id="PF01103"/>
    </source>
</evidence>
<sequence length="603" mass="63714">MREGLGVRKLATICAGAAVALAVAGSAQAFDGFSFEAPGAGAALQTRLKAASLTQAAQDQGTTDIQEIFAAARADYARLIGALYDEGYYGPVISIRVNGREAAEIAALNIPTRLDSVAITVIPGPQFHFSRAEIDPVAAKTVLPEGYRAGQIASSGVIVKAATAAVEGWRDDGHAKARVAAQSLTAQHRDATLDARITLDPGPVLTFGKMQMQGYERMRPERIAAIAGFPAGKRYSPERLDEVRTRLRRTGIFSSVSLTEDEAIGPGNTLDTTLAVVEEKPRRFGFGAELSTTEGLNLSGYWLHRNLLGGGERLRFDAEVTGIGGTNGAADYSLGARLDRPATFTPDTSAYLETLLEKTSGDDYDETSFRLGFGLDHIFNPRLTGSAGVAYGWSKVTDASGQTFFRQIALPLTATWDNRDSATDATRGYYGKLELTPFYGLSDTGSGARLSGDFRAYRALDAEARFVLAGRAQIGGVFGPSLEDTPRDYLFYSGGGGTVRGQPFESLGVNVLNGGTLRSGGARFLGFSGELRSGVTKSIGLVAFADAGYIGLSDYTSGEWHSGAGIGLRYKTGIGPIRLDIAGPVSGSTRDGAQIYLGIGQAF</sequence>
<dbReference type="AlphaFoldDB" id="A0A1D9M7Z5"/>
<comment type="subcellular location">
    <subcellularLocation>
        <location evidence="1">Membrane</location>
    </subcellularLocation>
</comment>
<name>A0A1D9M7Z5_9RHOB</name>
<dbReference type="Gene3D" id="2.40.160.50">
    <property type="entry name" value="membrane protein fhac: a member of the omp85/tpsb transporter family"/>
    <property type="match status" value="1"/>
</dbReference>
<dbReference type="Gene3D" id="3.10.20.310">
    <property type="entry name" value="membrane protein fhac"/>
    <property type="match status" value="1"/>
</dbReference>
<dbReference type="Pfam" id="PF01103">
    <property type="entry name" value="Omp85"/>
    <property type="match status" value="1"/>
</dbReference>
<keyword evidence="4" id="KW-0732">Signal</keyword>
<dbReference type="GO" id="GO:0019867">
    <property type="term" value="C:outer membrane"/>
    <property type="evidence" value="ECO:0007669"/>
    <property type="project" value="InterPro"/>
</dbReference>